<dbReference type="InterPro" id="IPR009722">
    <property type="entry name" value="YjiK/CarP"/>
</dbReference>
<evidence type="ECO:0000256" key="1">
    <source>
        <dbReference type="ARBA" id="ARBA00004236"/>
    </source>
</evidence>
<keyword evidence="4" id="KW-0732">Signal</keyword>
<keyword evidence="6" id="KW-1185">Reference proteome</keyword>
<dbReference type="SUPFAM" id="SSF50969">
    <property type="entry name" value="YVTN repeat-like/Quinoprotein amine dehydrogenase"/>
    <property type="match status" value="1"/>
</dbReference>
<proteinExistence type="predicted"/>
<feature type="signal peptide" evidence="4">
    <location>
        <begin position="1"/>
        <end position="18"/>
    </location>
</feature>
<gene>
    <name evidence="5" type="ORF">N7U62_12690</name>
</gene>
<evidence type="ECO:0000313" key="5">
    <source>
        <dbReference type="EMBL" id="MCV9387529.1"/>
    </source>
</evidence>
<name>A0ABT3CVD0_9BACT</name>
<dbReference type="EMBL" id="JAOYOD010000001">
    <property type="protein sequence ID" value="MCV9387529.1"/>
    <property type="molecule type" value="Genomic_DNA"/>
</dbReference>
<feature type="chain" id="PRO_5045524777" evidence="4">
    <location>
        <begin position="19"/>
        <end position="298"/>
    </location>
</feature>
<protein>
    <submittedName>
        <fullName evidence="5">SdiA-regulated domain-containing protein</fullName>
    </submittedName>
</protein>
<dbReference type="Pfam" id="PF06977">
    <property type="entry name" value="SdiA-regulated"/>
    <property type="match status" value="1"/>
</dbReference>
<evidence type="ECO:0000256" key="3">
    <source>
        <dbReference type="ARBA" id="ARBA00023136"/>
    </source>
</evidence>
<keyword evidence="2" id="KW-1003">Cell membrane</keyword>
<dbReference type="InterPro" id="IPR011044">
    <property type="entry name" value="Quino_amine_DH_bsu"/>
</dbReference>
<keyword evidence="3" id="KW-0472">Membrane</keyword>
<organism evidence="5 6">
    <name type="scientific">Reichenbachiella ulvae</name>
    <dbReference type="NCBI Taxonomy" id="2980104"/>
    <lineage>
        <taxon>Bacteria</taxon>
        <taxon>Pseudomonadati</taxon>
        <taxon>Bacteroidota</taxon>
        <taxon>Cytophagia</taxon>
        <taxon>Cytophagales</taxon>
        <taxon>Reichenbachiellaceae</taxon>
        <taxon>Reichenbachiella</taxon>
    </lineage>
</organism>
<evidence type="ECO:0000313" key="6">
    <source>
        <dbReference type="Proteomes" id="UP001300692"/>
    </source>
</evidence>
<evidence type="ECO:0000256" key="4">
    <source>
        <dbReference type="SAM" id="SignalP"/>
    </source>
</evidence>
<dbReference type="Proteomes" id="UP001300692">
    <property type="component" value="Unassembled WGS sequence"/>
</dbReference>
<evidence type="ECO:0000256" key="2">
    <source>
        <dbReference type="ARBA" id="ARBA00022475"/>
    </source>
</evidence>
<reference evidence="5 6" key="1">
    <citation type="submission" date="2022-10" db="EMBL/GenBank/DDBJ databases">
        <title>Comparative genomics and taxonomic characterization of three novel marine species of genus Reichenbachiella exhibiting antioxidant and polysaccharide degradation activities.</title>
        <authorList>
            <person name="Muhammad N."/>
            <person name="Lee Y.-J."/>
            <person name="Ko J."/>
            <person name="Kim S.-G."/>
        </authorList>
    </citation>
    <scope>NUCLEOTIDE SEQUENCE [LARGE SCALE GENOMIC DNA]</scope>
    <source>
        <strain evidence="5 6">ABR2-5</strain>
    </source>
</reference>
<dbReference type="RefSeq" id="WP_264138350.1">
    <property type="nucleotide sequence ID" value="NZ_JAOYOD010000001.1"/>
</dbReference>
<comment type="caution">
    <text evidence="5">The sequence shown here is derived from an EMBL/GenBank/DDBJ whole genome shotgun (WGS) entry which is preliminary data.</text>
</comment>
<comment type="subcellular location">
    <subcellularLocation>
        <location evidence="1">Cell membrane</location>
    </subcellularLocation>
</comment>
<accession>A0ABT3CVD0</accession>
<sequence>MRTVLLTYCLLISKLLMAQSSYEQLEMISIHQLEKEDTLRFDLSGIVEVDNRYFVISDKVWNRYIYEISLDQNKFNLVQSYFFNAKFRLDLEAIDYCDGYFYLANEKNGGIYRLNKSDLFDGKGKLELIDIPFEDKQLKQTEWGNAGWEGLAINCENQILYLVKERQPRFILPYDNKSNQLLPEFDIPNTESNDFSDAKFENGFLYLLERNGNYISKIDPASGEVIDKKYYGHICSHPEGKLFEPEKYGMAEALLLKENEIWIGLDNNGIQTSTHATNTYQIKGNNPVIIKFKRPKGF</sequence>